<organism evidence="1 2">
    <name type="scientific">Streblomastix strix</name>
    <dbReference type="NCBI Taxonomy" id="222440"/>
    <lineage>
        <taxon>Eukaryota</taxon>
        <taxon>Metamonada</taxon>
        <taxon>Preaxostyla</taxon>
        <taxon>Oxymonadida</taxon>
        <taxon>Streblomastigidae</taxon>
        <taxon>Streblomastix</taxon>
    </lineage>
</organism>
<feature type="non-terminal residue" evidence="1">
    <location>
        <position position="361"/>
    </location>
</feature>
<proteinExistence type="predicted"/>
<dbReference type="AlphaFoldDB" id="A0A5J4V0K1"/>
<gene>
    <name evidence="1" type="ORF">EZS28_028551</name>
</gene>
<accession>A0A5J4V0K1</accession>
<comment type="caution">
    <text evidence="1">The sequence shown here is derived from an EMBL/GenBank/DDBJ whole genome shotgun (WGS) entry which is preliminary data.</text>
</comment>
<evidence type="ECO:0000313" key="1">
    <source>
        <dbReference type="EMBL" id="KAA6375922.1"/>
    </source>
</evidence>
<reference evidence="1 2" key="1">
    <citation type="submission" date="2019-03" db="EMBL/GenBank/DDBJ databases">
        <title>Single cell metagenomics reveals metabolic interactions within the superorganism composed of flagellate Streblomastix strix and complex community of Bacteroidetes bacteria on its surface.</title>
        <authorList>
            <person name="Treitli S.C."/>
            <person name="Kolisko M."/>
            <person name="Husnik F."/>
            <person name="Keeling P."/>
            <person name="Hampl V."/>
        </authorList>
    </citation>
    <scope>NUCLEOTIDE SEQUENCE [LARGE SCALE GENOMIC DNA]</scope>
    <source>
        <strain evidence="1">ST1C</strain>
    </source>
</reference>
<name>A0A5J4V0K1_9EUKA</name>
<evidence type="ECO:0000313" key="2">
    <source>
        <dbReference type="Proteomes" id="UP000324800"/>
    </source>
</evidence>
<sequence length="361" mass="41098">MPSLFDKEAIISLADPDHDVTKIQNSFITLEFTMNLLLDNKFDQFSEAYKEEKNINIFVHSFYENVRKDDILCCGRYLSVKTISEAPAPQSVVPYDKLVNFTVSIPLDDLLIFSVFSEYPNSLFGDIKIKFKINPQAFIYCQVDPIISMARYVTICKDELMSSGQSNLKDIDLFFRNWSLTFQYTNMFTQIGCAADLIIGVGAEELTPQGLKKFVYDVKSVTISVRNYIITAVLANISGYKASEGCHNHVLKFYSGRSFVVPAQRIESWAFPSCAALTGLRTSQNILFSLVIDMCLIFSKDPRFTTCFVNPCYQNMQITILSRNFSDFPMNTFNEQFFTTQLQANNINNIVVATDEYEDSL</sequence>
<dbReference type="EMBL" id="SNRW01010893">
    <property type="protein sequence ID" value="KAA6375922.1"/>
    <property type="molecule type" value="Genomic_DNA"/>
</dbReference>
<dbReference type="Proteomes" id="UP000324800">
    <property type="component" value="Unassembled WGS sequence"/>
</dbReference>
<protein>
    <submittedName>
        <fullName evidence="1">Uncharacterized protein</fullName>
    </submittedName>
</protein>